<dbReference type="KEGG" id="sawl:NGM29_05165"/>
<keyword evidence="2" id="KW-1133">Transmembrane helix</keyword>
<feature type="domain" description="DUF7345" evidence="4">
    <location>
        <begin position="126"/>
        <end position="255"/>
    </location>
</feature>
<evidence type="ECO:0000259" key="3">
    <source>
        <dbReference type="Pfam" id="PF24034"/>
    </source>
</evidence>
<keyword evidence="2" id="KW-0812">Transmembrane</keyword>
<evidence type="ECO:0000313" key="5">
    <source>
        <dbReference type="EMBL" id="UTF54665.1"/>
    </source>
</evidence>
<feature type="region of interest" description="Disordered" evidence="1">
    <location>
        <begin position="341"/>
        <end position="373"/>
    </location>
</feature>
<dbReference type="InterPro" id="IPR055769">
    <property type="entry name" value="DUF7345"/>
</dbReference>
<organism evidence="5 6">
    <name type="scientific">Natronosalvus rutilus</name>
    <dbReference type="NCBI Taxonomy" id="2953753"/>
    <lineage>
        <taxon>Archaea</taxon>
        <taxon>Methanobacteriati</taxon>
        <taxon>Methanobacteriota</taxon>
        <taxon>Stenosarchaea group</taxon>
        <taxon>Halobacteria</taxon>
        <taxon>Halobacteriales</taxon>
        <taxon>Natrialbaceae</taxon>
        <taxon>Natronosalvus</taxon>
    </lineage>
</organism>
<evidence type="ECO:0008006" key="7">
    <source>
        <dbReference type="Google" id="ProtNLM"/>
    </source>
</evidence>
<feature type="region of interest" description="Disordered" evidence="1">
    <location>
        <begin position="70"/>
        <end position="119"/>
    </location>
</feature>
<name>A0A9E7NCY8_9EURY</name>
<dbReference type="InterPro" id="IPR055767">
    <property type="entry name" value="DUF7343"/>
</dbReference>
<dbReference type="PROSITE" id="PS51257">
    <property type="entry name" value="PROKAR_LIPOPROTEIN"/>
    <property type="match status" value="1"/>
</dbReference>
<feature type="transmembrane region" description="Helical" evidence="2">
    <location>
        <begin position="311"/>
        <end position="333"/>
    </location>
</feature>
<dbReference type="AlphaFoldDB" id="A0A9E7NCY8"/>
<dbReference type="Pfam" id="PF24036">
    <property type="entry name" value="DUF7345"/>
    <property type="match status" value="1"/>
</dbReference>
<feature type="compositionally biased region" description="Polar residues" evidence="1">
    <location>
        <begin position="101"/>
        <end position="113"/>
    </location>
</feature>
<accession>A0A9E7NCY8</accession>
<evidence type="ECO:0000256" key="1">
    <source>
        <dbReference type="SAM" id="MobiDB-lite"/>
    </source>
</evidence>
<feature type="domain" description="DUF7343" evidence="3">
    <location>
        <begin position="372"/>
        <end position="432"/>
    </location>
</feature>
<dbReference type="RefSeq" id="WP_254159373.1">
    <property type="nucleotide sequence ID" value="NZ_CP100355.1"/>
</dbReference>
<proteinExistence type="predicted"/>
<evidence type="ECO:0000259" key="4">
    <source>
        <dbReference type="Pfam" id="PF24036"/>
    </source>
</evidence>
<protein>
    <recommendedName>
        <fullName evidence="7">HTH iclR-type domain-containing protein</fullName>
    </recommendedName>
</protein>
<reference evidence="5" key="1">
    <citation type="submission" date="2022-06" db="EMBL/GenBank/DDBJ databases">
        <title>Diverse halophilic archaea isolated from saline environments.</title>
        <authorList>
            <person name="Cui H.-L."/>
        </authorList>
    </citation>
    <scope>NUCLEOTIDE SEQUENCE</scope>
    <source>
        <strain evidence="5">WLHS1</strain>
    </source>
</reference>
<feature type="compositionally biased region" description="Acidic residues" evidence="1">
    <location>
        <begin position="79"/>
        <end position="97"/>
    </location>
</feature>
<evidence type="ECO:0000256" key="2">
    <source>
        <dbReference type="SAM" id="Phobius"/>
    </source>
</evidence>
<keyword evidence="6" id="KW-1185">Reference proteome</keyword>
<dbReference type="Pfam" id="PF24034">
    <property type="entry name" value="DUF7343"/>
    <property type="match status" value="1"/>
</dbReference>
<dbReference type="EMBL" id="CP100355">
    <property type="protein sequence ID" value="UTF54665.1"/>
    <property type="molecule type" value="Genomic_DNA"/>
</dbReference>
<dbReference type="GeneID" id="73289413"/>
<gene>
    <name evidence="5" type="ORF">NGM29_05165</name>
</gene>
<evidence type="ECO:0000313" key="6">
    <source>
        <dbReference type="Proteomes" id="UP001056855"/>
    </source>
</evidence>
<keyword evidence="2" id="KW-0472">Membrane</keyword>
<dbReference type="Proteomes" id="UP001056855">
    <property type="component" value="Chromosome"/>
</dbReference>
<sequence length="450" mass="49025">MDAREHRALLGVLVVLGCLCAGFPSIAVADGGDLEAEAGARLGLDGSTDAGMAAGSVSDATVLTDPSVESLESTALQEDPNETDDANDTGDANESDDTGGNAANETGNESAITGATPPGYDELTIEVTVHENGSATWALEYRYRLDGEENATDRWESVRSTIEAENETYLENVEANWSERVDAAATETGRDMTASGYRVSLEETSTPQETGYVRVQFLWEEFANVQLNHRIQIGDAFGHLELDDRTQLIVTWPADFRAQTIEPFPNDRREQAAIWNGDETDFLEDEPFVELMVQTSESPPREADDQSPLPLSWLAALGLLVLATVAAVGWLALRNGDSTDFPIGSWREQPETEPSEPESTPRRQQPTPPDALLSNEERVIRLLEQHGGRMKQQEVVSTLEWTEAKTSQVVSGLREEGTIEAFRIGRENVLTLADDSEPSNGDVATNESEP</sequence>